<keyword evidence="7" id="KW-1185">Reference proteome</keyword>
<dbReference type="NCBIfam" id="NF002270">
    <property type="entry name" value="PRK01202.1"/>
    <property type="match status" value="1"/>
</dbReference>
<reference evidence="6 7" key="1">
    <citation type="submission" date="2015-07" db="EMBL/GenBank/DDBJ databases">
        <title>Draft genome of Bellilinea caldifistulae DSM 17877.</title>
        <authorList>
            <person name="Hemp J."/>
            <person name="Ward L.M."/>
            <person name="Pace L.A."/>
            <person name="Fischer W.W."/>
        </authorList>
    </citation>
    <scope>NUCLEOTIDE SEQUENCE [LARGE SCALE GENOMIC DNA]</scope>
    <source>
        <strain evidence="6 7">GOMI-1</strain>
    </source>
</reference>
<dbReference type="InterPro" id="IPR000089">
    <property type="entry name" value="Biotin_lipoyl"/>
</dbReference>
<dbReference type="NCBIfam" id="TIGR00527">
    <property type="entry name" value="gcvH"/>
    <property type="match status" value="1"/>
</dbReference>
<evidence type="ECO:0000313" key="6">
    <source>
        <dbReference type="EMBL" id="KPL73125.1"/>
    </source>
</evidence>
<comment type="similarity">
    <text evidence="1 3">Belongs to the GcvH family.</text>
</comment>
<dbReference type="STRING" id="360411.AC812_15160"/>
<evidence type="ECO:0000256" key="1">
    <source>
        <dbReference type="ARBA" id="ARBA00009249"/>
    </source>
</evidence>
<comment type="function">
    <text evidence="3">The glycine cleavage system catalyzes the degradation of glycine. The H protein shuttles the methylamine group of glycine from the P protein to the T protein.</text>
</comment>
<dbReference type="RefSeq" id="WP_061917181.1">
    <property type="nucleotide sequence ID" value="NZ_DF967971.1"/>
</dbReference>
<gene>
    <name evidence="3" type="primary">gcvH</name>
    <name evidence="6" type="ORF">AC812_15160</name>
</gene>
<dbReference type="PROSITE" id="PS00189">
    <property type="entry name" value="LIPOYL"/>
    <property type="match status" value="1"/>
</dbReference>
<dbReference type="Pfam" id="PF01597">
    <property type="entry name" value="GCV_H"/>
    <property type="match status" value="1"/>
</dbReference>
<dbReference type="PANTHER" id="PTHR11715">
    <property type="entry name" value="GLYCINE CLEAVAGE SYSTEM H PROTEIN"/>
    <property type="match status" value="1"/>
</dbReference>
<dbReference type="AlphaFoldDB" id="A0A0P6XE39"/>
<evidence type="ECO:0000256" key="2">
    <source>
        <dbReference type="ARBA" id="ARBA00022823"/>
    </source>
</evidence>
<dbReference type="PANTHER" id="PTHR11715:SF3">
    <property type="entry name" value="GLYCINE CLEAVAGE SYSTEM H PROTEIN-RELATED"/>
    <property type="match status" value="1"/>
</dbReference>
<evidence type="ECO:0000313" key="7">
    <source>
        <dbReference type="Proteomes" id="UP000050514"/>
    </source>
</evidence>
<dbReference type="InterPro" id="IPR011053">
    <property type="entry name" value="Single_hybrid_motif"/>
</dbReference>
<dbReference type="GO" id="GO:0009249">
    <property type="term" value="P:protein lipoylation"/>
    <property type="evidence" value="ECO:0007669"/>
    <property type="project" value="TreeGrafter"/>
</dbReference>
<dbReference type="EMBL" id="LGHJ01000021">
    <property type="protein sequence ID" value="KPL73125.1"/>
    <property type="molecule type" value="Genomic_DNA"/>
</dbReference>
<evidence type="ECO:0000256" key="3">
    <source>
        <dbReference type="HAMAP-Rule" id="MF_00272"/>
    </source>
</evidence>
<dbReference type="InterPro" id="IPR002930">
    <property type="entry name" value="GCV_H"/>
</dbReference>
<evidence type="ECO:0000259" key="5">
    <source>
        <dbReference type="PROSITE" id="PS50968"/>
    </source>
</evidence>
<dbReference type="GO" id="GO:0019464">
    <property type="term" value="P:glycine decarboxylation via glycine cleavage system"/>
    <property type="evidence" value="ECO:0007669"/>
    <property type="project" value="UniProtKB-UniRule"/>
</dbReference>
<evidence type="ECO:0000256" key="4">
    <source>
        <dbReference type="PIRSR" id="PIRSR617453-50"/>
    </source>
</evidence>
<dbReference type="SUPFAM" id="SSF51230">
    <property type="entry name" value="Single hybrid motif"/>
    <property type="match status" value="1"/>
</dbReference>
<comment type="cofactor">
    <cofactor evidence="3">
        <name>(R)-lipoate</name>
        <dbReference type="ChEBI" id="CHEBI:83088"/>
    </cofactor>
    <text evidence="3">Binds 1 lipoyl cofactor covalently.</text>
</comment>
<dbReference type="InterPro" id="IPR017453">
    <property type="entry name" value="GCV_H_sub"/>
</dbReference>
<dbReference type="GO" id="GO:0005960">
    <property type="term" value="C:glycine cleavage complex"/>
    <property type="evidence" value="ECO:0007669"/>
    <property type="project" value="InterPro"/>
</dbReference>
<protein>
    <recommendedName>
        <fullName evidence="3">Glycine cleavage system H protein</fullName>
    </recommendedName>
</protein>
<dbReference type="InterPro" id="IPR003016">
    <property type="entry name" value="2-oxoA_DH_lipoyl-BS"/>
</dbReference>
<sequence>MNVPPNLKYAKTDEWVKVEGNIAIIGVSDYAQSQLSDIVYFEFKVDPGDTVTKDQSVATLESVKAAADVNAPVSGKVVELNQSLTDQFEVINSDPYGAAWMMKIEMSDAAELDALMDAAAYEAYCQERGH</sequence>
<organism evidence="6 7">
    <name type="scientific">Bellilinea caldifistulae</name>
    <dbReference type="NCBI Taxonomy" id="360411"/>
    <lineage>
        <taxon>Bacteria</taxon>
        <taxon>Bacillati</taxon>
        <taxon>Chloroflexota</taxon>
        <taxon>Anaerolineae</taxon>
        <taxon>Anaerolineales</taxon>
        <taxon>Anaerolineaceae</taxon>
        <taxon>Bellilinea</taxon>
    </lineage>
</organism>
<dbReference type="PROSITE" id="PS50968">
    <property type="entry name" value="BIOTINYL_LIPOYL"/>
    <property type="match status" value="1"/>
</dbReference>
<dbReference type="CDD" id="cd06848">
    <property type="entry name" value="GCS_H"/>
    <property type="match status" value="1"/>
</dbReference>
<accession>A0A0P6XE39</accession>
<keyword evidence="2 3" id="KW-0450">Lipoyl</keyword>
<dbReference type="PATRIC" id="fig|360411.5.peg.1812"/>
<proteinExistence type="inferred from homology"/>
<dbReference type="Proteomes" id="UP000050514">
    <property type="component" value="Unassembled WGS sequence"/>
</dbReference>
<comment type="caution">
    <text evidence="6">The sequence shown here is derived from an EMBL/GenBank/DDBJ whole genome shotgun (WGS) entry which is preliminary data.</text>
</comment>
<dbReference type="Gene3D" id="2.40.50.100">
    <property type="match status" value="1"/>
</dbReference>
<dbReference type="InterPro" id="IPR033753">
    <property type="entry name" value="GCV_H/Fam206"/>
</dbReference>
<dbReference type="HAMAP" id="MF_00272">
    <property type="entry name" value="GcvH"/>
    <property type="match status" value="1"/>
</dbReference>
<comment type="subunit">
    <text evidence="3">The glycine cleavage system is composed of four proteins: P, T, L and H.</text>
</comment>
<dbReference type="GO" id="GO:0005829">
    <property type="term" value="C:cytosol"/>
    <property type="evidence" value="ECO:0007669"/>
    <property type="project" value="TreeGrafter"/>
</dbReference>
<feature type="domain" description="Lipoyl-binding" evidence="5">
    <location>
        <begin position="22"/>
        <end position="105"/>
    </location>
</feature>
<feature type="modified residue" description="N6-lipoyllysine" evidence="3 4">
    <location>
        <position position="64"/>
    </location>
</feature>
<dbReference type="OrthoDB" id="9796712at2"/>
<name>A0A0P6XE39_9CHLR</name>